<feature type="signal peptide" evidence="2">
    <location>
        <begin position="1"/>
        <end position="26"/>
    </location>
</feature>
<dbReference type="Gene3D" id="3.40.50.1820">
    <property type="entry name" value="alpha/beta hydrolase"/>
    <property type="match status" value="1"/>
</dbReference>
<dbReference type="SUPFAM" id="SSF53474">
    <property type="entry name" value="alpha/beta-Hydrolases"/>
    <property type="match status" value="1"/>
</dbReference>
<evidence type="ECO:0000259" key="3">
    <source>
        <dbReference type="Pfam" id="PF20434"/>
    </source>
</evidence>
<dbReference type="AlphaFoldDB" id="A0A4Q0T4J2"/>
<dbReference type="InterPro" id="IPR029058">
    <property type="entry name" value="AB_hydrolase_fold"/>
</dbReference>
<keyword evidence="1 4" id="KW-0378">Hydrolase</keyword>
<dbReference type="InterPro" id="IPR050300">
    <property type="entry name" value="GDXG_lipolytic_enzyme"/>
</dbReference>
<keyword evidence="2" id="KW-0732">Signal</keyword>
<evidence type="ECO:0000256" key="2">
    <source>
        <dbReference type="SAM" id="SignalP"/>
    </source>
</evidence>
<evidence type="ECO:0000313" key="4">
    <source>
        <dbReference type="EMBL" id="RXH56486.1"/>
    </source>
</evidence>
<keyword evidence="4" id="KW-0326">Glycosidase</keyword>
<dbReference type="InterPro" id="IPR049492">
    <property type="entry name" value="BD-FAE-like_dom"/>
</dbReference>
<gene>
    <name evidence="4" type="ORF">GRAN_3343</name>
</gene>
<dbReference type="EMBL" id="RDSM01000002">
    <property type="protein sequence ID" value="RXH56486.1"/>
    <property type="molecule type" value="Genomic_DNA"/>
</dbReference>
<proteinExistence type="predicted"/>
<dbReference type="PANTHER" id="PTHR48081:SF6">
    <property type="entry name" value="PEPTIDASE S9 PROLYL OLIGOPEPTIDASE CATALYTIC DOMAIN-CONTAINING PROTEIN"/>
    <property type="match status" value="1"/>
</dbReference>
<feature type="domain" description="BD-FAE-like" evidence="3">
    <location>
        <begin position="69"/>
        <end position="265"/>
    </location>
</feature>
<keyword evidence="4" id="KW-0119">Carbohydrate metabolism</keyword>
<dbReference type="GO" id="GO:0045493">
    <property type="term" value="P:xylan catabolic process"/>
    <property type="evidence" value="ECO:0007669"/>
    <property type="project" value="UniProtKB-KW"/>
</dbReference>
<evidence type="ECO:0000256" key="1">
    <source>
        <dbReference type="ARBA" id="ARBA00022801"/>
    </source>
</evidence>
<dbReference type="Proteomes" id="UP000289437">
    <property type="component" value="Unassembled WGS sequence"/>
</dbReference>
<sequence length="315" mass="33743">MKFWLGMVLGLTAGLPAVSVPGQTPAAPYVVDVLTGGKKMLLWPDKPRGGNGAPGAVGNEAIDRPLLYVYLPKGENATKTGVIVAPGGGYQHLSMKKEGEDVALWLNARGVAAFVLVYRLGPTYHHPIEIGDAQRAIRTVRARASEYGISSDHLGMWGFSAGGHLAATAGTKFDAGKAGDPDPIERQSSRPDFLVLSYPVITFEDPYGHTGSRKYLLGEHPDPALVAELSADQQVTRDTPPSFLYSTTDDKTVPVLNSVMFYTALVKAGVPAEMHIFQNGPHGTGLAQGYPDLKVWPDLLATWMRARGYMGKGSE</sequence>
<reference evidence="5" key="2">
    <citation type="submission" date="2019-02" db="EMBL/GenBank/DDBJ databases">
        <title>Granulicella sibirica sp. nov., a psychrotolerant acidobacterium isolated from an organic soil layer in forested tundra, West Siberia.</title>
        <authorList>
            <person name="Oshkin I.Y."/>
            <person name="Kulichevskaya I.S."/>
            <person name="Rijpstra W.I.C."/>
            <person name="Sinninghe Damste J.S."/>
            <person name="Rakitin A.L."/>
            <person name="Ravin N.V."/>
            <person name="Dedysh S.N."/>
        </authorList>
    </citation>
    <scope>NUCLEOTIDE SEQUENCE [LARGE SCALE GENOMIC DNA]</scope>
    <source>
        <strain evidence="5">AF10</strain>
    </source>
</reference>
<reference evidence="4 5" key="1">
    <citation type="submission" date="2018-11" db="EMBL/GenBank/DDBJ databases">
        <authorList>
            <person name="Mardanov A.V."/>
            <person name="Ravin N.V."/>
            <person name="Dedysh S.N."/>
        </authorList>
    </citation>
    <scope>NUCLEOTIDE SEQUENCE [LARGE SCALE GENOMIC DNA]</scope>
    <source>
        <strain evidence="4 5">AF10</strain>
    </source>
</reference>
<organism evidence="4 5">
    <name type="scientific">Granulicella sibirica</name>
    <dbReference type="NCBI Taxonomy" id="2479048"/>
    <lineage>
        <taxon>Bacteria</taxon>
        <taxon>Pseudomonadati</taxon>
        <taxon>Acidobacteriota</taxon>
        <taxon>Terriglobia</taxon>
        <taxon>Terriglobales</taxon>
        <taxon>Acidobacteriaceae</taxon>
        <taxon>Granulicella</taxon>
    </lineage>
</organism>
<dbReference type="PANTHER" id="PTHR48081">
    <property type="entry name" value="AB HYDROLASE SUPERFAMILY PROTEIN C4A8.06C"/>
    <property type="match status" value="1"/>
</dbReference>
<keyword evidence="4" id="KW-0624">Polysaccharide degradation</keyword>
<protein>
    <submittedName>
        <fullName evidence="4">Endo-1,4-beta-xylanase B</fullName>
    </submittedName>
</protein>
<dbReference type="GO" id="GO:0016798">
    <property type="term" value="F:hydrolase activity, acting on glycosyl bonds"/>
    <property type="evidence" value="ECO:0007669"/>
    <property type="project" value="UniProtKB-KW"/>
</dbReference>
<dbReference type="RefSeq" id="WP_241654687.1">
    <property type="nucleotide sequence ID" value="NZ_RDSM01000002.1"/>
</dbReference>
<keyword evidence="4" id="KW-0858">Xylan degradation</keyword>
<keyword evidence="5" id="KW-1185">Reference proteome</keyword>
<evidence type="ECO:0000313" key="5">
    <source>
        <dbReference type="Proteomes" id="UP000289437"/>
    </source>
</evidence>
<accession>A0A4Q0T4J2</accession>
<comment type="caution">
    <text evidence="4">The sequence shown here is derived from an EMBL/GenBank/DDBJ whole genome shotgun (WGS) entry which is preliminary data.</text>
</comment>
<dbReference type="Pfam" id="PF20434">
    <property type="entry name" value="BD-FAE"/>
    <property type="match status" value="1"/>
</dbReference>
<name>A0A4Q0T4J2_9BACT</name>
<feature type="chain" id="PRO_5020258513" evidence="2">
    <location>
        <begin position="27"/>
        <end position="315"/>
    </location>
</feature>